<name>A0ABD3BGU7_9LAMI</name>
<dbReference type="EMBL" id="JAVIJP010000092">
    <property type="protein sequence ID" value="KAL3616479.1"/>
    <property type="molecule type" value="Genomic_DNA"/>
</dbReference>
<dbReference type="InterPro" id="IPR012438">
    <property type="entry name" value="DUF1639"/>
</dbReference>
<dbReference type="Pfam" id="PF07797">
    <property type="entry name" value="DUF1639"/>
    <property type="match status" value="2"/>
</dbReference>
<protein>
    <submittedName>
        <fullName evidence="1">Uncharacterized protein</fullName>
    </submittedName>
</protein>
<keyword evidence="2" id="KW-1185">Reference proteome</keyword>
<reference evidence="2" key="1">
    <citation type="journal article" date="2024" name="IScience">
        <title>Strigolactones Initiate the Formation of Haustorium-like Structures in Castilleja.</title>
        <authorList>
            <person name="Buerger M."/>
            <person name="Peterson D."/>
            <person name="Chory J."/>
        </authorList>
    </citation>
    <scope>NUCLEOTIDE SEQUENCE [LARGE SCALE GENOMIC DNA]</scope>
</reference>
<evidence type="ECO:0000313" key="2">
    <source>
        <dbReference type="Proteomes" id="UP001632038"/>
    </source>
</evidence>
<dbReference type="Proteomes" id="UP001632038">
    <property type="component" value="Unassembled WGS sequence"/>
</dbReference>
<sequence>MMKNEDVKLSVEANKLNKAEGSGSNERVLKWNLRDRKLMQLSKAKQQQALTEKAGVPKVPSLSLELNAREIAEDLFAFTGKLSLKRTNKRDKNVQKQIDLIYPGGGLETITVDRYKVPTNKRKKLRILWLSFFNSRSILQNEDDNLGGDVGRIKRSKILIKIPKINNTKPEVENNPIVIDNNNKHDGLTEETRAWNLRPRNPKCKLKNGLVDPEKTEKAQPQLKNINKSGEKEKEKKKLSVCISLSKEEIEEDMYALTGSKPSRKPKKRVKNVQKKVDSVFPGLWLVSISPDSYKVSENSMKVRCIEQKMNVPI</sequence>
<gene>
    <name evidence="1" type="ORF">CASFOL_039869</name>
</gene>
<organism evidence="1 2">
    <name type="scientific">Castilleja foliolosa</name>
    <dbReference type="NCBI Taxonomy" id="1961234"/>
    <lineage>
        <taxon>Eukaryota</taxon>
        <taxon>Viridiplantae</taxon>
        <taxon>Streptophyta</taxon>
        <taxon>Embryophyta</taxon>
        <taxon>Tracheophyta</taxon>
        <taxon>Spermatophyta</taxon>
        <taxon>Magnoliopsida</taxon>
        <taxon>eudicotyledons</taxon>
        <taxon>Gunneridae</taxon>
        <taxon>Pentapetalae</taxon>
        <taxon>asterids</taxon>
        <taxon>lamiids</taxon>
        <taxon>Lamiales</taxon>
        <taxon>Orobanchaceae</taxon>
        <taxon>Pedicularideae</taxon>
        <taxon>Castillejinae</taxon>
        <taxon>Castilleja</taxon>
    </lineage>
</organism>
<dbReference type="PANTHER" id="PTHR33130:SF40">
    <property type="entry name" value="CHROMOGRANIN (DUF1639)"/>
    <property type="match status" value="1"/>
</dbReference>
<comment type="caution">
    <text evidence="1">The sequence shown here is derived from an EMBL/GenBank/DDBJ whole genome shotgun (WGS) entry which is preliminary data.</text>
</comment>
<accession>A0ABD3BGU7</accession>
<evidence type="ECO:0000313" key="1">
    <source>
        <dbReference type="EMBL" id="KAL3616479.1"/>
    </source>
</evidence>
<dbReference type="AlphaFoldDB" id="A0ABD3BGU7"/>
<dbReference type="PANTHER" id="PTHR33130">
    <property type="entry name" value="PUTATIVE (DUF1639)-RELATED"/>
    <property type="match status" value="1"/>
</dbReference>
<proteinExistence type="predicted"/>